<evidence type="ECO:0000313" key="2">
    <source>
        <dbReference type="Proteomes" id="UP000250163"/>
    </source>
</evidence>
<accession>A0A330LJY6</accession>
<dbReference type="AlphaFoldDB" id="A0A330LJY6"/>
<dbReference type="OrthoDB" id="192249at2"/>
<sequence>MPTNSGKYWVSWANTHAKNSLKVDDLDVLFKANVKVFIKALTDAGAQVVVSTTKRSNKRAYLFHWSWKISQGKCKPSDAAKMSGVDITWDHGELIKSKAGALEMVRGFGLAVPPRSINPPSLTSNHIAGKAIDMTITWTGTINVKNKDGNEEALTFSTNANTNIALHKVGESFGVKKLKTDAPHWSFNGR</sequence>
<organism evidence="1 2">
    <name type="scientific">Moritella yayanosii</name>
    <dbReference type="NCBI Taxonomy" id="69539"/>
    <lineage>
        <taxon>Bacteria</taxon>
        <taxon>Pseudomonadati</taxon>
        <taxon>Pseudomonadota</taxon>
        <taxon>Gammaproteobacteria</taxon>
        <taxon>Alteromonadales</taxon>
        <taxon>Moritellaceae</taxon>
        <taxon>Moritella</taxon>
    </lineage>
</organism>
<name>A0A330LJY6_9GAMM</name>
<protein>
    <submittedName>
        <fullName evidence="1">Uncharacterized protein</fullName>
    </submittedName>
</protein>
<dbReference type="KEGG" id="mya:MORIYA_0224"/>
<dbReference type="InterPro" id="IPR009045">
    <property type="entry name" value="Zn_M74/Hedgehog-like"/>
</dbReference>
<dbReference type="SUPFAM" id="SSF55166">
    <property type="entry name" value="Hedgehog/DD-peptidase"/>
    <property type="match status" value="1"/>
</dbReference>
<gene>
    <name evidence="1" type="ORF">MORIYA_0224</name>
</gene>
<keyword evidence="2" id="KW-1185">Reference proteome</keyword>
<dbReference type="Proteomes" id="UP000250163">
    <property type="component" value="Chromosome MORIYA"/>
</dbReference>
<proteinExistence type="predicted"/>
<evidence type="ECO:0000313" key="1">
    <source>
        <dbReference type="EMBL" id="SQD76702.1"/>
    </source>
</evidence>
<reference evidence="2" key="1">
    <citation type="submission" date="2018-05" db="EMBL/GenBank/DDBJ databases">
        <authorList>
            <person name="Cea G.-C."/>
            <person name="William W."/>
        </authorList>
    </citation>
    <scope>NUCLEOTIDE SEQUENCE [LARGE SCALE GENOMIC DNA]</scope>
    <source>
        <strain evidence="2">DB21MT 5</strain>
    </source>
</reference>
<dbReference type="RefSeq" id="WP_112711950.1">
    <property type="nucleotide sequence ID" value="NZ_LS483250.1"/>
</dbReference>
<dbReference type="EMBL" id="LS483250">
    <property type="protein sequence ID" value="SQD76702.1"/>
    <property type="molecule type" value="Genomic_DNA"/>
</dbReference>